<proteinExistence type="predicted"/>
<evidence type="ECO:0000313" key="2">
    <source>
        <dbReference type="EMBL" id="GFY95305.1"/>
    </source>
</evidence>
<organism evidence="2 3">
    <name type="scientific">Actinidia rufa</name>
    <dbReference type="NCBI Taxonomy" id="165716"/>
    <lineage>
        <taxon>Eukaryota</taxon>
        <taxon>Viridiplantae</taxon>
        <taxon>Streptophyta</taxon>
        <taxon>Embryophyta</taxon>
        <taxon>Tracheophyta</taxon>
        <taxon>Spermatophyta</taxon>
        <taxon>Magnoliopsida</taxon>
        <taxon>eudicotyledons</taxon>
        <taxon>Gunneridae</taxon>
        <taxon>Pentapetalae</taxon>
        <taxon>asterids</taxon>
        <taxon>Ericales</taxon>
        <taxon>Actinidiaceae</taxon>
        <taxon>Actinidia</taxon>
    </lineage>
</organism>
<accession>A0A7J0F9G0</accession>
<protein>
    <submittedName>
        <fullName evidence="2">Uncharacterized protein</fullName>
    </submittedName>
</protein>
<dbReference type="AlphaFoldDB" id="A0A7J0F9G0"/>
<evidence type="ECO:0000256" key="1">
    <source>
        <dbReference type="SAM" id="MobiDB-lite"/>
    </source>
</evidence>
<dbReference type="EMBL" id="BJWL01000010">
    <property type="protein sequence ID" value="GFY95305.1"/>
    <property type="molecule type" value="Genomic_DNA"/>
</dbReference>
<comment type="caution">
    <text evidence="2">The sequence shown here is derived from an EMBL/GenBank/DDBJ whole genome shotgun (WGS) entry which is preliminary data.</text>
</comment>
<feature type="compositionally biased region" description="Basic and acidic residues" evidence="1">
    <location>
        <begin position="111"/>
        <end position="121"/>
    </location>
</feature>
<name>A0A7J0F9G0_9ERIC</name>
<reference evidence="2 3" key="1">
    <citation type="submission" date="2019-07" db="EMBL/GenBank/DDBJ databases">
        <title>De Novo Assembly of kiwifruit Actinidia rufa.</title>
        <authorList>
            <person name="Sugita-Konishi S."/>
            <person name="Sato K."/>
            <person name="Mori E."/>
            <person name="Abe Y."/>
            <person name="Kisaki G."/>
            <person name="Hamano K."/>
            <person name="Suezawa K."/>
            <person name="Otani M."/>
            <person name="Fukuda T."/>
            <person name="Manabe T."/>
            <person name="Gomi K."/>
            <person name="Tabuchi M."/>
            <person name="Akimitsu K."/>
            <person name="Kataoka I."/>
        </authorList>
    </citation>
    <scope>NUCLEOTIDE SEQUENCE [LARGE SCALE GENOMIC DNA]</scope>
    <source>
        <strain evidence="3">cv. Fuchu</strain>
    </source>
</reference>
<feature type="region of interest" description="Disordered" evidence="1">
    <location>
        <begin position="101"/>
        <end position="121"/>
    </location>
</feature>
<dbReference type="Proteomes" id="UP000585474">
    <property type="component" value="Unassembled WGS sequence"/>
</dbReference>
<sequence length="121" mass="13381">MSSTSRSRRGAIRGNLIVQVTLCLLMCLRIAVGHYVSTKLWCSDPTELAKERQPGCDANLARSELVLHLDRDSTKRALPSLLYGNNWAMVPSLAQSRMVTNAVTPGSEGASTHEREEWPDE</sequence>
<gene>
    <name evidence="2" type="ORF">Acr_10g0006900</name>
</gene>
<evidence type="ECO:0000313" key="3">
    <source>
        <dbReference type="Proteomes" id="UP000585474"/>
    </source>
</evidence>
<keyword evidence="3" id="KW-1185">Reference proteome</keyword>